<protein>
    <submittedName>
        <fullName evidence="1">Uncharacterized protein</fullName>
    </submittedName>
</protein>
<evidence type="ECO:0000313" key="1">
    <source>
        <dbReference type="EMBL" id="SVC72565.1"/>
    </source>
</evidence>
<proteinExistence type="predicted"/>
<accession>A0A382PIT8</accession>
<sequence>MLECEFNGYLGSQLEDGKPIRETRVGTIHKLNIVETDKICGTKFGGIRLNTCAELTAS</sequence>
<reference evidence="1" key="1">
    <citation type="submission" date="2018-05" db="EMBL/GenBank/DDBJ databases">
        <authorList>
            <person name="Lanie J.A."/>
            <person name="Ng W.-L."/>
            <person name="Kazmierczak K.M."/>
            <person name="Andrzejewski T.M."/>
            <person name="Davidsen T.M."/>
            <person name="Wayne K.J."/>
            <person name="Tettelin H."/>
            <person name="Glass J.I."/>
            <person name="Rusch D."/>
            <person name="Podicherti R."/>
            <person name="Tsui H.-C.T."/>
            <person name="Winkler M.E."/>
        </authorList>
    </citation>
    <scope>NUCLEOTIDE SEQUENCE</scope>
</reference>
<organism evidence="1">
    <name type="scientific">marine metagenome</name>
    <dbReference type="NCBI Taxonomy" id="408172"/>
    <lineage>
        <taxon>unclassified sequences</taxon>
        <taxon>metagenomes</taxon>
        <taxon>ecological metagenomes</taxon>
    </lineage>
</organism>
<dbReference type="EMBL" id="UINC01107299">
    <property type="protein sequence ID" value="SVC72565.1"/>
    <property type="molecule type" value="Genomic_DNA"/>
</dbReference>
<name>A0A382PIT8_9ZZZZ</name>
<dbReference type="AlphaFoldDB" id="A0A382PIT8"/>
<gene>
    <name evidence="1" type="ORF">METZ01_LOCUS325419</name>
</gene>